<gene>
    <name evidence="2" type="ORF">P168DRAFT_278728</name>
</gene>
<evidence type="ECO:0000256" key="1">
    <source>
        <dbReference type="SAM" id="Phobius"/>
    </source>
</evidence>
<feature type="transmembrane region" description="Helical" evidence="1">
    <location>
        <begin position="32"/>
        <end position="50"/>
    </location>
</feature>
<feature type="transmembrane region" description="Helical" evidence="1">
    <location>
        <begin position="117"/>
        <end position="140"/>
    </location>
</feature>
<proteinExistence type="predicted"/>
<dbReference type="AlphaFoldDB" id="A0A2I1DH83"/>
<sequence>MSSSSTTESYHASYASDEAESSFLRRDRYLRVVRLGLAVLIFSLGVSIIGCEGAPLHHYRQTSVYQQAWLPLWPLNLDIRPTIAILACGCVVAALNLVYIVVALLPSPHSNIKRLNLLASATSIAGFLAALITLLFTIYLPNSTQPSKFTSSETLLSWTCKWKTVRGSPSTIPAAAHFGRDCAASRAGLLLLGVLLGLEVVKGAVAAVGVWCGWRVARLRGAQLTQAKVELVGKYPGV</sequence>
<dbReference type="GeneID" id="36543235"/>
<name>A0A2I1DH83_ASPC2</name>
<feature type="transmembrane region" description="Helical" evidence="1">
    <location>
        <begin position="83"/>
        <end position="105"/>
    </location>
</feature>
<protein>
    <submittedName>
        <fullName evidence="2">Uncharacterized protein</fullName>
    </submittedName>
</protein>
<accession>A0A2I1DH83</accession>
<evidence type="ECO:0000313" key="3">
    <source>
        <dbReference type="Proteomes" id="UP000234254"/>
    </source>
</evidence>
<evidence type="ECO:0000313" key="2">
    <source>
        <dbReference type="EMBL" id="PKY09226.1"/>
    </source>
</evidence>
<dbReference type="VEuPathDB" id="FungiDB:P168DRAFT_278728"/>
<comment type="caution">
    <text evidence="2">The sequence shown here is derived from an EMBL/GenBank/DDBJ whole genome shotgun (WGS) entry which is preliminary data.</text>
</comment>
<dbReference type="EMBL" id="MSFM01000001">
    <property type="protein sequence ID" value="PKY09226.1"/>
    <property type="molecule type" value="Genomic_DNA"/>
</dbReference>
<keyword evidence="1" id="KW-0812">Transmembrane</keyword>
<dbReference type="RefSeq" id="XP_024697820.1">
    <property type="nucleotide sequence ID" value="XM_024835711.1"/>
</dbReference>
<dbReference type="Proteomes" id="UP000234254">
    <property type="component" value="Unassembled WGS sequence"/>
</dbReference>
<keyword evidence="1" id="KW-1133">Transmembrane helix</keyword>
<organism evidence="2 3">
    <name type="scientific">Aspergillus campestris (strain IBT 28561)</name>
    <dbReference type="NCBI Taxonomy" id="1392248"/>
    <lineage>
        <taxon>Eukaryota</taxon>
        <taxon>Fungi</taxon>
        <taxon>Dikarya</taxon>
        <taxon>Ascomycota</taxon>
        <taxon>Pezizomycotina</taxon>
        <taxon>Eurotiomycetes</taxon>
        <taxon>Eurotiomycetidae</taxon>
        <taxon>Eurotiales</taxon>
        <taxon>Aspergillaceae</taxon>
        <taxon>Aspergillus</taxon>
        <taxon>Aspergillus subgen. Circumdati</taxon>
    </lineage>
</organism>
<reference evidence="2" key="1">
    <citation type="submission" date="2016-12" db="EMBL/GenBank/DDBJ databases">
        <title>The genomes of Aspergillus section Nigri reveals drivers in fungal speciation.</title>
        <authorList>
            <consortium name="DOE Joint Genome Institute"/>
            <person name="Vesth T.C."/>
            <person name="Nybo J."/>
            <person name="Theobald S."/>
            <person name="Brandl J."/>
            <person name="Frisvad J.C."/>
            <person name="Nielsen K.F."/>
            <person name="Lyhne E.K."/>
            <person name="Kogle M.E."/>
            <person name="Kuo A."/>
            <person name="Riley R."/>
            <person name="Clum A."/>
            <person name="Nolan M."/>
            <person name="Lipzen A."/>
            <person name="Salamov A."/>
            <person name="Henrissat B."/>
            <person name="Wiebenga A."/>
            <person name="De vries R.P."/>
            <person name="Grigoriev I.V."/>
            <person name="Mortensen U.H."/>
            <person name="Andersen M.R."/>
            <person name="Baker S.E."/>
        </authorList>
    </citation>
    <scope>NUCLEOTIDE SEQUENCE</scope>
    <source>
        <strain evidence="2">IBT 28561</strain>
    </source>
</reference>
<keyword evidence="1" id="KW-0472">Membrane</keyword>
<keyword evidence="3" id="KW-1185">Reference proteome</keyword>
<dbReference type="OrthoDB" id="3890746at2759"/>
<feature type="transmembrane region" description="Helical" evidence="1">
    <location>
        <begin position="189"/>
        <end position="214"/>
    </location>
</feature>